<name>A0A0C3QDR7_9AGAM</name>
<feature type="compositionally biased region" description="Basic residues" evidence="1">
    <location>
        <begin position="76"/>
        <end position="88"/>
    </location>
</feature>
<feature type="compositionally biased region" description="Basic residues" evidence="1">
    <location>
        <begin position="103"/>
        <end position="115"/>
    </location>
</feature>
<keyword evidence="3" id="KW-1185">Reference proteome</keyword>
<sequence length="115" mass="12519">MAKKTFQSISAVSGALPIVGGYAGVMAQVGLAAVHVAEKMEGNKEIAKDLVAGISRLSKIVEDFEARSDGSQGTKSPRRSRSRKRRLNASKSESRSGRLQVTWRKHSQQLTKTKH</sequence>
<evidence type="ECO:0000256" key="1">
    <source>
        <dbReference type="SAM" id="MobiDB-lite"/>
    </source>
</evidence>
<dbReference type="Proteomes" id="UP000054248">
    <property type="component" value="Unassembled WGS sequence"/>
</dbReference>
<evidence type="ECO:0000313" key="3">
    <source>
        <dbReference type="Proteomes" id="UP000054248"/>
    </source>
</evidence>
<dbReference type="AlphaFoldDB" id="A0A0C3QDR7"/>
<gene>
    <name evidence="2" type="ORF">M407DRAFT_114013</name>
</gene>
<dbReference type="OrthoDB" id="3234348at2759"/>
<proteinExistence type="predicted"/>
<dbReference type="HOGENOM" id="CLU_2110727_0_0_1"/>
<protein>
    <submittedName>
        <fullName evidence="2">Uncharacterized protein</fullName>
    </submittedName>
</protein>
<reference evidence="3" key="2">
    <citation type="submission" date="2015-01" db="EMBL/GenBank/DDBJ databases">
        <title>Evolutionary Origins and Diversification of the Mycorrhizal Mutualists.</title>
        <authorList>
            <consortium name="DOE Joint Genome Institute"/>
            <consortium name="Mycorrhizal Genomics Consortium"/>
            <person name="Kohler A."/>
            <person name="Kuo A."/>
            <person name="Nagy L.G."/>
            <person name="Floudas D."/>
            <person name="Copeland A."/>
            <person name="Barry K.W."/>
            <person name="Cichocki N."/>
            <person name="Veneault-Fourrey C."/>
            <person name="LaButti K."/>
            <person name="Lindquist E.A."/>
            <person name="Lipzen A."/>
            <person name="Lundell T."/>
            <person name="Morin E."/>
            <person name="Murat C."/>
            <person name="Riley R."/>
            <person name="Ohm R."/>
            <person name="Sun H."/>
            <person name="Tunlid A."/>
            <person name="Henrissat B."/>
            <person name="Grigoriev I.V."/>
            <person name="Hibbett D.S."/>
            <person name="Martin F."/>
        </authorList>
    </citation>
    <scope>NUCLEOTIDE SEQUENCE [LARGE SCALE GENOMIC DNA]</scope>
    <source>
        <strain evidence="3">MUT 4182</strain>
    </source>
</reference>
<accession>A0A0C3QDR7</accession>
<organism evidence="2 3">
    <name type="scientific">Tulasnella calospora MUT 4182</name>
    <dbReference type="NCBI Taxonomy" id="1051891"/>
    <lineage>
        <taxon>Eukaryota</taxon>
        <taxon>Fungi</taxon>
        <taxon>Dikarya</taxon>
        <taxon>Basidiomycota</taxon>
        <taxon>Agaricomycotina</taxon>
        <taxon>Agaricomycetes</taxon>
        <taxon>Cantharellales</taxon>
        <taxon>Tulasnellaceae</taxon>
        <taxon>Tulasnella</taxon>
    </lineage>
</organism>
<reference evidence="2 3" key="1">
    <citation type="submission" date="2014-04" db="EMBL/GenBank/DDBJ databases">
        <authorList>
            <consortium name="DOE Joint Genome Institute"/>
            <person name="Kuo A."/>
            <person name="Girlanda M."/>
            <person name="Perotto S."/>
            <person name="Kohler A."/>
            <person name="Nagy L.G."/>
            <person name="Floudas D."/>
            <person name="Copeland A."/>
            <person name="Barry K.W."/>
            <person name="Cichocki N."/>
            <person name="Veneault-Fourrey C."/>
            <person name="LaButti K."/>
            <person name="Lindquist E.A."/>
            <person name="Lipzen A."/>
            <person name="Lundell T."/>
            <person name="Morin E."/>
            <person name="Murat C."/>
            <person name="Sun H."/>
            <person name="Tunlid A."/>
            <person name="Henrissat B."/>
            <person name="Grigoriev I.V."/>
            <person name="Hibbett D.S."/>
            <person name="Martin F."/>
            <person name="Nordberg H.P."/>
            <person name="Cantor M.N."/>
            <person name="Hua S.X."/>
        </authorList>
    </citation>
    <scope>NUCLEOTIDE SEQUENCE [LARGE SCALE GENOMIC DNA]</scope>
    <source>
        <strain evidence="2 3">MUT 4182</strain>
    </source>
</reference>
<dbReference type="EMBL" id="KN823095">
    <property type="protein sequence ID" value="KIO22989.1"/>
    <property type="molecule type" value="Genomic_DNA"/>
</dbReference>
<evidence type="ECO:0000313" key="2">
    <source>
        <dbReference type="EMBL" id="KIO22989.1"/>
    </source>
</evidence>
<feature type="region of interest" description="Disordered" evidence="1">
    <location>
        <begin position="65"/>
        <end position="115"/>
    </location>
</feature>